<dbReference type="PANTHER" id="PTHR10627">
    <property type="entry name" value="SCP160"/>
    <property type="match status" value="1"/>
</dbReference>
<dbReference type="SMR" id="A0A067FE27"/>
<dbReference type="SMART" id="SM00454">
    <property type="entry name" value="SAM"/>
    <property type="match status" value="1"/>
</dbReference>
<organism evidence="4 5">
    <name type="scientific">Citrus sinensis</name>
    <name type="common">Sweet orange</name>
    <name type="synonym">Citrus aurantium var. sinensis</name>
    <dbReference type="NCBI Taxonomy" id="2711"/>
    <lineage>
        <taxon>Eukaryota</taxon>
        <taxon>Viridiplantae</taxon>
        <taxon>Streptophyta</taxon>
        <taxon>Embryophyta</taxon>
        <taxon>Tracheophyta</taxon>
        <taxon>Spermatophyta</taxon>
        <taxon>Magnoliopsida</taxon>
        <taxon>eudicotyledons</taxon>
        <taxon>Gunneridae</taxon>
        <taxon>Pentapetalae</taxon>
        <taxon>rosids</taxon>
        <taxon>malvids</taxon>
        <taxon>Sapindales</taxon>
        <taxon>Rutaceae</taxon>
        <taxon>Aurantioideae</taxon>
        <taxon>Citrus</taxon>
    </lineage>
</organism>
<evidence type="ECO:0000256" key="1">
    <source>
        <dbReference type="ARBA" id="ARBA00022737"/>
    </source>
</evidence>
<keyword evidence="1" id="KW-0677">Repeat</keyword>
<sequence>MLVLSMNSKRQRRPNVRLGEVGDVPAAFACGFSQKSSENLGLQRWKHDFVNHPEETGHNLSLGFSEQKSSEFTVTDPEHDPGVSPRNSADLQQNMENKNPNSSKLAFETVNSDIVDGTNSALDFGTVTRKSRVMKRRSRSSRVKSNVFGSAWNSKLSPQFSSEEAKECGGKEIVGFTSNACDGYYPENVCKDFSDRGTPATSKEACVYEVEETTYDAWQPGNSNDCWKDDACYEENDAFIKSGIEWNATGCGGTDVNTVKRWLEELGFGKYAGMFEMHEVDEETLPLLTLEDLKEMGVFAVGPRRKLYNAIQQLRGEDVSA</sequence>
<feature type="region of interest" description="Disordered" evidence="2">
    <location>
        <begin position="66"/>
        <end position="102"/>
    </location>
</feature>
<dbReference type="Proteomes" id="UP000027120">
    <property type="component" value="Unassembled WGS sequence"/>
</dbReference>
<dbReference type="InterPro" id="IPR013761">
    <property type="entry name" value="SAM/pointed_sf"/>
</dbReference>
<dbReference type="PANTHER" id="PTHR10627:SF65">
    <property type="entry name" value="SAM DOMAIN-CONTAINING PROTEIN"/>
    <property type="match status" value="1"/>
</dbReference>
<dbReference type="Pfam" id="PF00536">
    <property type="entry name" value="SAM_1"/>
    <property type="match status" value="1"/>
</dbReference>
<dbReference type="Gene3D" id="1.10.150.50">
    <property type="entry name" value="Transcription Factor, Ets-1"/>
    <property type="match status" value="1"/>
</dbReference>
<keyword evidence="5" id="KW-1185">Reference proteome</keyword>
<evidence type="ECO:0000313" key="5">
    <source>
        <dbReference type="Proteomes" id="UP000027120"/>
    </source>
</evidence>
<dbReference type="eggNOG" id="KOG4374">
    <property type="taxonomic scope" value="Eukaryota"/>
</dbReference>
<dbReference type="InterPro" id="IPR001660">
    <property type="entry name" value="SAM"/>
</dbReference>
<reference evidence="4 5" key="1">
    <citation type="submission" date="2014-04" db="EMBL/GenBank/DDBJ databases">
        <authorList>
            <consortium name="International Citrus Genome Consortium"/>
            <person name="Gmitter F."/>
            <person name="Chen C."/>
            <person name="Farmerie W."/>
            <person name="Harkins T."/>
            <person name="Desany B."/>
            <person name="Mohiuddin M."/>
            <person name="Kodira C."/>
            <person name="Borodovsky M."/>
            <person name="Lomsadze A."/>
            <person name="Burns P."/>
            <person name="Jenkins J."/>
            <person name="Prochnik S."/>
            <person name="Shu S."/>
            <person name="Chapman J."/>
            <person name="Pitluck S."/>
            <person name="Schmutz J."/>
            <person name="Rokhsar D."/>
        </authorList>
    </citation>
    <scope>NUCLEOTIDE SEQUENCE</scope>
</reference>
<gene>
    <name evidence="4" type="ORF">CISIN_1g020806mg</name>
</gene>
<evidence type="ECO:0000259" key="3">
    <source>
        <dbReference type="PROSITE" id="PS50105"/>
    </source>
</evidence>
<evidence type="ECO:0000256" key="2">
    <source>
        <dbReference type="SAM" id="MobiDB-lite"/>
    </source>
</evidence>
<feature type="domain" description="SAM" evidence="3">
    <location>
        <begin position="254"/>
        <end position="317"/>
    </location>
</feature>
<name>A0A067FE27_CITSI</name>
<dbReference type="EMBL" id="KK784902">
    <property type="protein sequence ID" value="KDO65644.1"/>
    <property type="molecule type" value="Genomic_DNA"/>
</dbReference>
<accession>A0A067FE27</accession>
<protein>
    <recommendedName>
        <fullName evidence="3">SAM domain-containing protein</fullName>
    </recommendedName>
</protein>
<evidence type="ECO:0000313" key="4">
    <source>
        <dbReference type="EMBL" id="KDO65644.1"/>
    </source>
</evidence>
<dbReference type="AlphaFoldDB" id="A0A067FE27"/>
<proteinExistence type="predicted"/>
<dbReference type="PROSITE" id="PS50105">
    <property type="entry name" value="SAM_DOMAIN"/>
    <property type="match status" value="1"/>
</dbReference>
<dbReference type="SUPFAM" id="SSF47769">
    <property type="entry name" value="SAM/Pointed domain"/>
    <property type="match status" value="1"/>
</dbReference>
<dbReference type="CDD" id="cd09487">
    <property type="entry name" value="SAM_superfamily"/>
    <property type="match status" value="1"/>
</dbReference>
<dbReference type="PaxDb" id="2711-XP_006485710.1"/>
<feature type="compositionally biased region" description="Polar residues" evidence="2">
    <location>
        <begin position="85"/>
        <end position="102"/>
    </location>
</feature>